<evidence type="ECO:0000256" key="6">
    <source>
        <dbReference type="SAM" id="SignalP"/>
    </source>
</evidence>
<accession>A0A3N4MI87</accession>
<dbReference type="InterPro" id="IPR011990">
    <property type="entry name" value="TPR-like_helical_dom_sf"/>
</dbReference>
<dbReference type="AlphaFoldDB" id="A0A3N4MI87"/>
<evidence type="ECO:0000256" key="3">
    <source>
        <dbReference type="ARBA" id="ARBA00022729"/>
    </source>
</evidence>
<comment type="caution">
    <text evidence="9">The sequence shown here is derived from an EMBL/GenBank/DDBJ whole genome shotgun (WGS) entry which is preliminary data.</text>
</comment>
<dbReference type="Pfam" id="PF14322">
    <property type="entry name" value="SusD-like_3"/>
    <property type="match status" value="1"/>
</dbReference>
<feature type="chain" id="PRO_5018074279" evidence="6">
    <location>
        <begin position="23"/>
        <end position="603"/>
    </location>
</feature>
<keyword evidence="10" id="KW-1185">Reference proteome</keyword>
<comment type="similarity">
    <text evidence="2">Belongs to the SusD family.</text>
</comment>
<dbReference type="Proteomes" id="UP000279089">
    <property type="component" value="Unassembled WGS sequence"/>
</dbReference>
<dbReference type="OrthoDB" id="691231at2"/>
<feature type="signal peptide" evidence="6">
    <location>
        <begin position="1"/>
        <end position="22"/>
    </location>
</feature>
<keyword evidence="4" id="KW-0472">Membrane</keyword>
<gene>
    <name evidence="9" type="ORF">EG028_09330</name>
</gene>
<evidence type="ECO:0000256" key="2">
    <source>
        <dbReference type="ARBA" id="ARBA00006275"/>
    </source>
</evidence>
<reference evidence="10" key="1">
    <citation type="submission" date="2018-11" db="EMBL/GenBank/DDBJ databases">
        <title>Chitinophaga lutea sp.nov., isolate from arsenic contaminated soil.</title>
        <authorList>
            <person name="Zong Y."/>
        </authorList>
    </citation>
    <scope>NUCLEOTIDE SEQUENCE [LARGE SCALE GENOMIC DNA]</scope>
    <source>
        <strain evidence="10">YLT18</strain>
    </source>
</reference>
<dbReference type="Pfam" id="PF07980">
    <property type="entry name" value="SusD_RagB"/>
    <property type="match status" value="1"/>
</dbReference>
<feature type="domain" description="SusD-like N-terminal" evidence="8">
    <location>
        <begin position="66"/>
        <end position="246"/>
    </location>
</feature>
<evidence type="ECO:0000256" key="5">
    <source>
        <dbReference type="ARBA" id="ARBA00023237"/>
    </source>
</evidence>
<organism evidence="9 10">
    <name type="scientific">Chitinophaga barathri</name>
    <dbReference type="NCBI Taxonomy" id="1647451"/>
    <lineage>
        <taxon>Bacteria</taxon>
        <taxon>Pseudomonadati</taxon>
        <taxon>Bacteroidota</taxon>
        <taxon>Chitinophagia</taxon>
        <taxon>Chitinophagales</taxon>
        <taxon>Chitinophagaceae</taxon>
        <taxon>Chitinophaga</taxon>
    </lineage>
</organism>
<sequence>MKPGIMKRSTLIYIAAAFAAGAAAGCMKPLRVVPVEFKSADDVFTDSARAELFINNAYTDLPADVANSYNWLDGNAMLASATDEAIHVSTNKTSPSAAQRMSAGNWNPSNMRYWRASDGAGEIGSWLKFGGYHGNRKANTALTHLHKLPTTSSERFRNRMRGEALFIRALHHWFLFQRWGGIPIVDRSFEASDDVLLPRNSVQSVVNFIVQQCDEAIPLLPSEPYTEPTEVGRADRGSCMALKAKVLLYAASPLFNRAGTDSLTSMMNADPNRWALAAKAAQDVVDLNWYTLYKPTANGQRNYQEFFTAWGAGTTNREFIFGRLRGPNRDTENDNFPAGFTNAKGGTCPSQDMVDAYEMEDGTVFSWTNPTQAKDPYLKRDPRFYASIIYNGAKYAKFANKTNYTFQTFTGGENATGNAKTETSYYLNKFMDYTNANPAQGTGSAYHNWHYFRYAEVLLNLAEAANEAGGPAYTTPGANSPLTAVAALDLVRARVGMPDVATSFARRGLVLNQENLREFIRNERRVELAFEDQRYFDVRRWMIIEQLPKFIRGCVITKQADGSFTYNPDVQVETKVFETKHYFFPIPQTEVNRNPNMKQNPQW</sequence>
<evidence type="ECO:0000259" key="7">
    <source>
        <dbReference type="Pfam" id="PF07980"/>
    </source>
</evidence>
<evidence type="ECO:0000313" key="10">
    <source>
        <dbReference type="Proteomes" id="UP000279089"/>
    </source>
</evidence>
<dbReference type="InterPro" id="IPR012944">
    <property type="entry name" value="SusD_RagB_dom"/>
</dbReference>
<protein>
    <submittedName>
        <fullName evidence="9">RagB/SusD family nutrient uptake outer membrane protein</fullName>
    </submittedName>
</protein>
<keyword evidence="5" id="KW-0998">Cell outer membrane</keyword>
<feature type="domain" description="RagB/SusD" evidence="7">
    <location>
        <begin position="340"/>
        <end position="603"/>
    </location>
</feature>
<comment type="subcellular location">
    <subcellularLocation>
        <location evidence="1">Cell outer membrane</location>
    </subcellularLocation>
</comment>
<dbReference type="Gene3D" id="1.25.40.390">
    <property type="match status" value="1"/>
</dbReference>
<proteinExistence type="inferred from homology"/>
<dbReference type="SUPFAM" id="SSF48452">
    <property type="entry name" value="TPR-like"/>
    <property type="match status" value="1"/>
</dbReference>
<evidence type="ECO:0000259" key="8">
    <source>
        <dbReference type="Pfam" id="PF14322"/>
    </source>
</evidence>
<dbReference type="PROSITE" id="PS51257">
    <property type="entry name" value="PROKAR_LIPOPROTEIN"/>
    <property type="match status" value="1"/>
</dbReference>
<evidence type="ECO:0000256" key="4">
    <source>
        <dbReference type="ARBA" id="ARBA00023136"/>
    </source>
</evidence>
<dbReference type="GO" id="GO:0009279">
    <property type="term" value="C:cell outer membrane"/>
    <property type="evidence" value="ECO:0007669"/>
    <property type="project" value="UniProtKB-SubCell"/>
</dbReference>
<dbReference type="EMBL" id="RMBX01000004">
    <property type="protein sequence ID" value="RPD41507.1"/>
    <property type="molecule type" value="Genomic_DNA"/>
</dbReference>
<dbReference type="InterPro" id="IPR033985">
    <property type="entry name" value="SusD-like_N"/>
</dbReference>
<evidence type="ECO:0000256" key="1">
    <source>
        <dbReference type="ARBA" id="ARBA00004442"/>
    </source>
</evidence>
<evidence type="ECO:0000313" key="9">
    <source>
        <dbReference type="EMBL" id="RPD41507.1"/>
    </source>
</evidence>
<name>A0A3N4MI87_9BACT</name>
<keyword evidence="3 6" id="KW-0732">Signal</keyword>